<dbReference type="InterPro" id="IPR000276">
    <property type="entry name" value="GPCR_Rhodpsn"/>
</dbReference>
<dbReference type="SUPFAM" id="SSF81321">
    <property type="entry name" value="Family A G protein-coupled receptor-like"/>
    <property type="match status" value="1"/>
</dbReference>
<protein>
    <submittedName>
        <fullName evidence="11">Neuropeptide Y receptor type 2</fullName>
    </submittedName>
</protein>
<evidence type="ECO:0000256" key="1">
    <source>
        <dbReference type="ARBA" id="ARBA00004141"/>
    </source>
</evidence>
<keyword evidence="5" id="KW-0297">G-protein coupled receptor</keyword>
<comment type="subcellular location">
    <subcellularLocation>
        <location evidence="1">Membrane</location>
        <topology evidence="1">Multi-pass membrane protein</topology>
    </subcellularLocation>
</comment>
<dbReference type="PANTHER" id="PTHR24243">
    <property type="entry name" value="G-PROTEIN COUPLED RECEPTOR"/>
    <property type="match status" value="1"/>
</dbReference>
<name>A0AAE1LBF9_9NEOP</name>
<gene>
    <name evidence="11" type="ORF">KUF71_004832</name>
</gene>
<dbReference type="InterPro" id="IPR017452">
    <property type="entry name" value="GPCR_Rhodpsn_7TM"/>
</dbReference>
<feature type="transmembrane region" description="Helical" evidence="9">
    <location>
        <begin position="49"/>
        <end position="67"/>
    </location>
</feature>
<sequence>MMMLLHRAHGSERVAYSHGAESHNTDTVKRGSGKNPGFTLGFSGDAEEIIPRAFLLVWLVWFYRGVTDVGDMRRTMLSDAMAGWCGSGCWRLLVATLALVQLLAAATGLPAGMPATTTSSSADLDVDLGDALDTAAPTVDYDDYYIGNMTEEELREFVRKSISAYDWVEVVLTLTVYCLIMLLGLAGNALIIFTTQRYRRMQSTTNVFLSSLAVADLLLIIICIPVKVSDM</sequence>
<evidence type="ECO:0000256" key="4">
    <source>
        <dbReference type="ARBA" id="ARBA00022989"/>
    </source>
</evidence>
<keyword evidence="8" id="KW-0807">Transducer</keyword>
<keyword evidence="12" id="KW-1185">Reference proteome</keyword>
<feature type="transmembrane region" description="Helical" evidence="9">
    <location>
        <begin position="207"/>
        <end position="228"/>
    </location>
</feature>
<feature type="transmembrane region" description="Helical" evidence="9">
    <location>
        <begin position="88"/>
        <end position="109"/>
    </location>
</feature>
<dbReference type="PANTHER" id="PTHR24243:SF208">
    <property type="entry name" value="PYROKININ-1 RECEPTOR"/>
    <property type="match status" value="1"/>
</dbReference>
<dbReference type="PROSITE" id="PS50262">
    <property type="entry name" value="G_PROTEIN_RECEP_F1_2"/>
    <property type="match status" value="1"/>
</dbReference>
<dbReference type="Gene3D" id="1.20.1070.10">
    <property type="entry name" value="Rhodopsin 7-helix transmembrane proteins"/>
    <property type="match status" value="1"/>
</dbReference>
<evidence type="ECO:0000256" key="5">
    <source>
        <dbReference type="ARBA" id="ARBA00023040"/>
    </source>
</evidence>
<dbReference type="GO" id="GO:0005886">
    <property type="term" value="C:plasma membrane"/>
    <property type="evidence" value="ECO:0007669"/>
    <property type="project" value="TreeGrafter"/>
</dbReference>
<comment type="caution">
    <text evidence="11">The sequence shown here is derived from an EMBL/GenBank/DDBJ whole genome shotgun (WGS) entry which is preliminary data.</text>
</comment>
<dbReference type="PRINTS" id="PR00237">
    <property type="entry name" value="GPCRRHODOPSN"/>
</dbReference>
<dbReference type="AlphaFoldDB" id="A0AAE1LBF9"/>
<feature type="domain" description="G-protein coupled receptors family 1 profile" evidence="10">
    <location>
        <begin position="187"/>
        <end position="231"/>
    </location>
</feature>
<reference evidence="11" key="2">
    <citation type="journal article" date="2023" name="BMC Genomics">
        <title>Pest status, molecular evolution, and epigenetic factors derived from the genome assembly of Frankliniella fusca, a thysanopteran phytovirus vector.</title>
        <authorList>
            <person name="Catto M.A."/>
            <person name="Labadie P.E."/>
            <person name="Jacobson A.L."/>
            <person name="Kennedy G.G."/>
            <person name="Srinivasan R."/>
            <person name="Hunt B.G."/>
        </authorList>
    </citation>
    <scope>NUCLEOTIDE SEQUENCE</scope>
    <source>
        <strain evidence="11">PL_HMW_Pooled</strain>
    </source>
</reference>
<comment type="similarity">
    <text evidence="2">Belongs to the G-protein coupled receptor 1 family.</text>
</comment>
<accession>A0AAE1LBF9</accession>
<dbReference type="EMBL" id="JAHWGI010000340">
    <property type="protein sequence ID" value="KAK3913851.1"/>
    <property type="molecule type" value="Genomic_DNA"/>
</dbReference>
<keyword evidence="7 11" id="KW-0675">Receptor</keyword>
<evidence type="ECO:0000256" key="8">
    <source>
        <dbReference type="ARBA" id="ARBA00023224"/>
    </source>
</evidence>
<evidence type="ECO:0000259" key="10">
    <source>
        <dbReference type="PROSITE" id="PS50262"/>
    </source>
</evidence>
<organism evidence="11 12">
    <name type="scientific">Frankliniella fusca</name>
    <dbReference type="NCBI Taxonomy" id="407009"/>
    <lineage>
        <taxon>Eukaryota</taxon>
        <taxon>Metazoa</taxon>
        <taxon>Ecdysozoa</taxon>
        <taxon>Arthropoda</taxon>
        <taxon>Hexapoda</taxon>
        <taxon>Insecta</taxon>
        <taxon>Pterygota</taxon>
        <taxon>Neoptera</taxon>
        <taxon>Paraneoptera</taxon>
        <taxon>Thysanoptera</taxon>
        <taxon>Terebrantia</taxon>
        <taxon>Thripoidea</taxon>
        <taxon>Thripidae</taxon>
        <taxon>Frankliniella</taxon>
    </lineage>
</organism>
<proteinExistence type="inferred from homology"/>
<evidence type="ECO:0000256" key="7">
    <source>
        <dbReference type="ARBA" id="ARBA00023170"/>
    </source>
</evidence>
<evidence type="ECO:0000256" key="3">
    <source>
        <dbReference type="ARBA" id="ARBA00022692"/>
    </source>
</evidence>
<evidence type="ECO:0000313" key="12">
    <source>
        <dbReference type="Proteomes" id="UP001219518"/>
    </source>
</evidence>
<evidence type="ECO:0000313" key="11">
    <source>
        <dbReference type="EMBL" id="KAK3913851.1"/>
    </source>
</evidence>
<keyword evidence="6 9" id="KW-0472">Membrane</keyword>
<evidence type="ECO:0000256" key="9">
    <source>
        <dbReference type="SAM" id="Phobius"/>
    </source>
</evidence>
<dbReference type="GO" id="GO:0004930">
    <property type="term" value="F:G protein-coupled receptor activity"/>
    <property type="evidence" value="ECO:0007669"/>
    <property type="project" value="UniProtKB-KW"/>
</dbReference>
<feature type="transmembrane region" description="Helical" evidence="9">
    <location>
        <begin position="174"/>
        <end position="195"/>
    </location>
</feature>
<evidence type="ECO:0000256" key="6">
    <source>
        <dbReference type="ARBA" id="ARBA00023136"/>
    </source>
</evidence>
<keyword evidence="4 9" id="KW-1133">Transmembrane helix</keyword>
<reference evidence="11" key="1">
    <citation type="submission" date="2021-07" db="EMBL/GenBank/DDBJ databases">
        <authorList>
            <person name="Catto M.A."/>
            <person name="Jacobson A."/>
            <person name="Kennedy G."/>
            <person name="Labadie P."/>
            <person name="Hunt B.G."/>
            <person name="Srinivasan R."/>
        </authorList>
    </citation>
    <scope>NUCLEOTIDE SEQUENCE</scope>
    <source>
        <strain evidence="11">PL_HMW_Pooled</strain>
        <tissue evidence="11">Head</tissue>
    </source>
</reference>
<evidence type="ECO:0000256" key="2">
    <source>
        <dbReference type="ARBA" id="ARBA00010663"/>
    </source>
</evidence>
<dbReference type="Proteomes" id="UP001219518">
    <property type="component" value="Unassembled WGS sequence"/>
</dbReference>
<dbReference type="Pfam" id="PF00001">
    <property type="entry name" value="7tm_1"/>
    <property type="match status" value="1"/>
</dbReference>
<keyword evidence="3 9" id="KW-0812">Transmembrane</keyword>